<proteinExistence type="predicted"/>
<evidence type="ECO:0000313" key="3">
    <source>
        <dbReference type="EMBL" id="VFK05922.1"/>
    </source>
</evidence>
<sequence length="77" mass="8221">MGEPPTPQEVWFEGPFGDIRNWQAIAFIRDANILGIEGAPEGFRAWALENGAVEREPAGVGGVPGEVDRSKSTIAGQ</sequence>
<evidence type="ECO:0000313" key="2">
    <source>
        <dbReference type="EMBL" id="VFK05341.1"/>
    </source>
</evidence>
<evidence type="ECO:0000256" key="1">
    <source>
        <dbReference type="SAM" id="MobiDB-lite"/>
    </source>
</evidence>
<feature type="region of interest" description="Disordered" evidence="1">
    <location>
        <begin position="57"/>
        <end position="77"/>
    </location>
</feature>
<reference evidence="4" key="1">
    <citation type="submission" date="2019-02" db="EMBL/GenBank/DDBJ databases">
        <authorList>
            <person name="Gruber-Vodicka R. H."/>
            <person name="Seah K. B. B."/>
        </authorList>
    </citation>
    <scope>NUCLEOTIDE SEQUENCE</scope>
    <source>
        <strain evidence="4">BECK_SA2B12</strain>
        <strain evidence="3">BECK_SA2B15</strain>
        <strain evidence="2">BECK_SA2B20</strain>
    </source>
</reference>
<evidence type="ECO:0000313" key="4">
    <source>
        <dbReference type="EMBL" id="VFK09325.1"/>
    </source>
</evidence>
<accession>A0A450VX48</accession>
<organism evidence="4">
    <name type="scientific">Candidatus Kentrum eta</name>
    <dbReference type="NCBI Taxonomy" id="2126337"/>
    <lineage>
        <taxon>Bacteria</taxon>
        <taxon>Pseudomonadati</taxon>
        <taxon>Pseudomonadota</taxon>
        <taxon>Gammaproteobacteria</taxon>
        <taxon>Candidatus Kentrum</taxon>
    </lineage>
</organism>
<name>A0A450VX48_9GAMM</name>
<gene>
    <name evidence="3" type="ORF">BECKH772A_GA0070896_106001</name>
    <name evidence="2" type="ORF">BECKH772B_GA0070898_105711</name>
    <name evidence="4" type="ORF">BECKH772C_GA0070978_105971</name>
</gene>
<protein>
    <submittedName>
        <fullName evidence="4">Uncharacterized protein</fullName>
    </submittedName>
</protein>
<dbReference type="EMBL" id="CAADFJ010000597">
    <property type="protein sequence ID" value="VFK09325.1"/>
    <property type="molecule type" value="Genomic_DNA"/>
</dbReference>
<dbReference type="AlphaFoldDB" id="A0A450VX48"/>
<dbReference type="EMBL" id="CAADFG010000600">
    <property type="protein sequence ID" value="VFK05922.1"/>
    <property type="molecule type" value="Genomic_DNA"/>
</dbReference>
<dbReference type="EMBL" id="CAADFI010000571">
    <property type="protein sequence ID" value="VFK05341.1"/>
    <property type="molecule type" value="Genomic_DNA"/>
</dbReference>